<evidence type="ECO:0000256" key="1">
    <source>
        <dbReference type="ARBA" id="ARBA00022603"/>
    </source>
</evidence>
<keyword evidence="4 5" id="KW-0694">RNA-binding</keyword>
<evidence type="ECO:0000259" key="6">
    <source>
        <dbReference type="PROSITE" id="PS51686"/>
    </source>
</evidence>
<name>A0A7S0P4A9_9EUKA</name>
<proteinExistence type="inferred from homology"/>
<feature type="binding site" evidence="5">
    <location>
        <position position="11"/>
    </location>
    <ligand>
        <name>S-adenosyl-L-methionine</name>
        <dbReference type="ChEBI" id="CHEBI:59789"/>
    </ligand>
</feature>
<protein>
    <recommendedName>
        <fullName evidence="6">SAM-dependent MTase RsmB/NOP-type domain-containing protein</fullName>
    </recommendedName>
</protein>
<dbReference type="EMBL" id="HBER01048052">
    <property type="protein sequence ID" value="CAD8548817.1"/>
    <property type="molecule type" value="Transcribed_RNA"/>
</dbReference>
<organism evidence="7">
    <name type="scientific">Calcidiscus leptoporus</name>
    <dbReference type="NCBI Taxonomy" id="127549"/>
    <lineage>
        <taxon>Eukaryota</taxon>
        <taxon>Haptista</taxon>
        <taxon>Haptophyta</taxon>
        <taxon>Prymnesiophyceae</taxon>
        <taxon>Coccolithales</taxon>
        <taxon>Calcidiscaceae</taxon>
        <taxon>Calcidiscus</taxon>
    </lineage>
</organism>
<dbReference type="SUPFAM" id="SSF53335">
    <property type="entry name" value="S-adenosyl-L-methionine-dependent methyltransferases"/>
    <property type="match status" value="1"/>
</dbReference>
<comment type="similarity">
    <text evidence="5">Belongs to the class I-like SAM-binding methyltransferase superfamily. RsmB/NOP family.</text>
</comment>
<dbReference type="AlphaFoldDB" id="A0A7S0P4A9"/>
<sequence>MRDTGAVVAVELQQKKLRLIRANSERLRLASVAAHALDATNASALLALLAARAVGCDASQGADVVVLDAPCSGMGTLRRNPEHRYQDCSRLEQLTALQDRLLDAAAQCVRPGGALVYSVCSPLEREGGERVRAFLRRHPAFTCPPVHTTHLEPFAADDAALGGERRVVRSWTHRHRGCDSFFAARVIRDL</sequence>
<evidence type="ECO:0000256" key="5">
    <source>
        <dbReference type="PROSITE-ProRule" id="PRU01023"/>
    </source>
</evidence>
<reference evidence="7" key="1">
    <citation type="submission" date="2021-01" db="EMBL/GenBank/DDBJ databases">
        <authorList>
            <person name="Corre E."/>
            <person name="Pelletier E."/>
            <person name="Niang G."/>
            <person name="Scheremetjew M."/>
            <person name="Finn R."/>
            <person name="Kale V."/>
            <person name="Holt S."/>
            <person name="Cochrane G."/>
            <person name="Meng A."/>
            <person name="Brown T."/>
            <person name="Cohen L."/>
        </authorList>
    </citation>
    <scope>NUCLEOTIDE SEQUENCE</scope>
    <source>
        <strain evidence="7">RCC1130</strain>
    </source>
</reference>
<evidence type="ECO:0000313" key="7">
    <source>
        <dbReference type="EMBL" id="CAD8548817.1"/>
    </source>
</evidence>
<feature type="domain" description="SAM-dependent MTase RsmB/NOP-type" evidence="6">
    <location>
        <begin position="1"/>
        <end position="189"/>
    </location>
</feature>
<dbReference type="InterPro" id="IPR001678">
    <property type="entry name" value="MeTrfase_RsmB-F_NOP2_dom"/>
</dbReference>
<comment type="caution">
    <text evidence="5">Lacks conserved residue(s) required for the propagation of feature annotation.</text>
</comment>
<evidence type="ECO:0000256" key="2">
    <source>
        <dbReference type="ARBA" id="ARBA00022679"/>
    </source>
</evidence>
<evidence type="ECO:0000256" key="4">
    <source>
        <dbReference type="ARBA" id="ARBA00022884"/>
    </source>
</evidence>
<dbReference type="InterPro" id="IPR023267">
    <property type="entry name" value="RCMT"/>
</dbReference>
<keyword evidence="2 5" id="KW-0808">Transferase</keyword>
<feature type="binding site" evidence="5">
    <location>
        <position position="38"/>
    </location>
    <ligand>
        <name>S-adenosyl-L-methionine</name>
        <dbReference type="ChEBI" id="CHEBI:59789"/>
    </ligand>
</feature>
<keyword evidence="3 5" id="KW-0949">S-adenosyl-L-methionine</keyword>
<dbReference type="GO" id="GO:0003723">
    <property type="term" value="F:RNA binding"/>
    <property type="evidence" value="ECO:0007669"/>
    <property type="project" value="UniProtKB-UniRule"/>
</dbReference>
<evidence type="ECO:0000256" key="3">
    <source>
        <dbReference type="ARBA" id="ARBA00022691"/>
    </source>
</evidence>
<dbReference type="InterPro" id="IPR029063">
    <property type="entry name" value="SAM-dependent_MTases_sf"/>
</dbReference>
<accession>A0A7S0P4A9</accession>
<dbReference type="PROSITE" id="PS51686">
    <property type="entry name" value="SAM_MT_RSMB_NOP"/>
    <property type="match status" value="1"/>
</dbReference>
<feature type="active site" description="Nucleophile" evidence="5">
    <location>
        <position position="120"/>
    </location>
</feature>
<feature type="binding site" evidence="5">
    <location>
        <position position="68"/>
    </location>
    <ligand>
        <name>S-adenosyl-L-methionine</name>
        <dbReference type="ChEBI" id="CHEBI:59789"/>
    </ligand>
</feature>
<dbReference type="GO" id="GO:0001510">
    <property type="term" value="P:RNA methylation"/>
    <property type="evidence" value="ECO:0007669"/>
    <property type="project" value="InterPro"/>
</dbReference>
<dbReference type="PANTHER" id="PTHR22807:SF61">
    <property type="entry name" value="NOL1_NOP2_SUN FAMILY PROTEIN _ ANTITERMINATION NUSB DOMAIN-CONTAINING PROTEIN"/>
    <property type="match status" value="1"/>
</dbReference>
<dbReference type="Pfam" id="PF01189">
    <property type="entry name" value="Methyltr_RsmB-F"/>
    <property type="match status" value="1"/>
</dbReference>
<dbReference type="PRINTS" id="PR02008">
    <property type="entry name" value="RCMTFAMILY"/>
</dbReference>
<dbReference type="InterPro" id="IPR049560">
    <property type="entry name" value="MeTrfase_RsmB-F_NOP2_cat"/>
</dbReference>
<dbReference type="GO" id="GO:0008173">
    <property type="term" value="F:RNA methyltransferase activity"/>
    <property type="evidence" value="ECO:0007669"/>
    <property type="project" value="InterPro"/>
</dbReference>
<dbReference type="PANTHER" id="PTHR22807">
    <property type="entry name" value="NOP2 YEAST -RELATED NOL1/NOP2/FMU SUN DOMAIN-CONTAINING"/>
    <property type="match status" value="1"/>
</dbReference>
<gene>
    <name evidence="7" type="ORF">CLEP1334_LOCUS24107</name>
</gene>
<keyword evidence="1 5" id="KW-0489">Methyltransferase</keyword>
<dbReference type="Gene3D" id="3.40.50.150">
    <property type="entry name" value="Vaccinia Virus protein VP39"/>
    <property type="match status" value="1"/>
</dbReference>